<name>A0AAE3A2H1_9FIRM</name>
<dbReference type="PROSITE" id="PS50156">
    <property type="entry name" value="SSD"/>
    <property type="match status" value="1"/>
</dbReference>
<keyword evidence="4 6" id="KW-1133">Transmembrane helix</keyword>
<keyword evidence="9" id="KW-1185">Reference proteome</keyword>
<dbReference type="InterPro" id="IPR004869">
    <property type="entry name" value="MMPL_dom"/>
</dbReference>
<organism evidence="8 9">
    <name type="scientific">Waltera acetigignens</name>
    <dbReference type="NCBI Taxonomy" id="2981769"/>
    <lineage>
        <taxon>Bacteria</taxon>
        <taxon>Bacillati</taxon>
        <taxon>Bacillota</taxon>
        <taxon>Clostridia</taxon>
        <taxon>Lachnospirales</taxon>
        <taxon>Lachnospiraceae</taxon>
        <taxon>Waltera</taxon>
    </lineage>
</organism>
<dbReference type="InterPro" id="IPR050545">
    <property type="entry name" value="Mycobact_MmpL"/>
</dbReference>
<feature type="transmembrane region" description="Helical" evidence="6">
    <location>
        <begin position="12"/>
        <end position="34"/>
    </location>
</feature>
<evidence type="ECO:0000256" key="5">
    <source>
        <dbReference type="ARBA" id="ARBA00023136"/>
    </source>
</evidence>
<evidence type="ECO:0000256" key="4">
    <source>
        <dbReference type="ARBA" id="ARBA00022989"/>
    </source>
</evidence>
<evidence type="ECO:0000313" key="9">
    <source>
        <dbReference type="Proteomes" id="UP001197795"/>
    </source>
</evidence>
<feature type="transmembrane region" description="Helical" evidence="6">
    <location>
        <begin position="299"/>
        <end position="325"/>
    </location>
</feature>
<feature type="transmembrane region" description="Helical" evidence="6">
    <location>
        <begin position="199"/>
        <end position="219"/>
    </location>
</feature>
<evidence type="ECO:0000256" key="2">
    <source>
        <dbReference type="ARBA" id="ARBA00022475"/>
    </source>
</evidence>
<comment type="caution">
    <text evidence="8">The sequence shown here is derived from an EMBL/GenBank/DDBJ whole genome shotgun (WGS) entry which is preliminary data.</text>
</comment>
<keyword evidence="3 6" id="KW-0812">Transmembrane</keyword>
<evidence type="ECO:0000256" key="3">
    <source>
        <dbReference type="ARBA" id="ARBA00022692"/>
    </source>
</evidence>
<dbReference type="PANTHER" id="PTHR33406">
    <property type="entry name" value="MEMBRANE PROTEIN MJ1562-RELATED"/>
    <property type="match status" value="1"/>
</dbReference>
<evidence type="ECO:0000313" key="8">
    <source>
        <dbReference type="EMBL" id="MCC2121114.1"/>
    </source>
</evidence>
<reference evidence="8 9" key="1">
    <citation type="submission" date="2021-10" db="EMBL/GenBank/DDBJ databases">
        <title>Anaerobic single-cell dispensing facilitates the cultivation of human gut bacteria.</title>
        <authorList>
            <person name="Afrizal A."/>
        </authorList>
    </citation>
    <scope>NUCLEOTIDE SEQUENCE [LARGE SCALE GENOMIC DNA]</scope>
    <source>
        <strain evidence="8 9">CLA-AA-H273</strain>
    </source>
</reference>
<dbReference type="EMBL" id="JAJEPV010000059">
    <property type="protein sequence ID" value="MCC2121114.1"/>
    <property type="molecule type" value="Genomic_DNA"/>
</dbReference>
<protein>
    <submittedName>
        <fullName evidence="8">MMPL family transporter</fullName>
    </submittedName>
</protein>
<evidence type="ECO:0000259" key="7">
    <source>
        <dbReference type="PROSITE" id="PS50156"/>
    </source>
</evidence>
<feature type="transmembrane region" description="Helical" evidence="6">
    <location>
        <begin position="270"/>
        <end position="293"/>
    </location>
</feature>
<keyword evidence="5 6" id="KW-0472">Membrane</keyword>
<feature type="transmembrane region" description="Helical" evidence="6">
    <location>
        <begin position="572"/>
        <end position="592"/>
    </location>
</feature>
<feature type="transmembrane region" description="Helical" evidence="6">
    <location>
        <begin position="613"/>
        <end position="639"/>
    </location>
</feature>
<dbReference type="Gene3D" id="1.20.1640.10">
    <property type="entry name" value="Multidrug efflux transporter AcrB transmembrane domain"/>
    <property type="match status" value="2"/>
</dbReference>
<dbReference type="RefSeq" id="WP_227733898.1">
    <property type="nucleotide sequence ID" value="NZ_JAJEPV010000059.1"/>
</dbReference>
<sequence length="701" mass="76810">MKFGKWVVKCRIPILILAVALLVPSLIGMIMTLINYDMLTYLPGDIDTVVGQDILMDEFGKGAFSFVIIEGMDPKDVSSLREDISHVDHVDTVLWYDDFADVSVPMEILPSKLYDAFNSGDSTMLAIFFDTSTSSDDTMEAITAIRSIAGKQCFVSGMSAMVTDLKDLCEKEEPIYVGIAVALACVAMMIFMDNWITPFVFLMSIGMAILLNMGTNYFLGEISYLTKALSAVLQLAVTMDYSIFLWHSYEEQKSMYEDNKEAMAVAINNTLTSVVGSSITTVAGFIALCFMSYTLGLDLGIVMAKGVILGVIGCVTTLPSMILVLDKLLQKTSHKSLLPDMGKVASGITKVFPVFLILFLGLVLPSYLSYKATNNEVYYDLGETLPEDMAYVVANSKLQEDFGVGATHMVLVSTDVSDTDVRAMIHEMENVEGIKYALGLESVVGPLVPEEMLPESVKEVLKSDDWELLLVNSEYKTATDEVNAQINELNTILKKYDSKGMLIGEAPCTKDLIETTDEDFKVVNTVSIVAIFVIIALVEKSITLPLILVAVIELSIFINLGLAHLTGTSLPFIAPICISTIQLGATVDYAILMTTRYKQERYEGRDKREAVTNALKVSIPSIIVSAMGLFSATFGVALYSDVDIISSLCDLMARGAIVSMFAVILFLPAMFMLFDKMICVTSIGFRNKNAEPSNTLKERTA</sequence>
<gene>
    <name evidence="8" type="ORF">LKD75_16250</name>
</gene>
<accession>A0AAE3A2H1</accession>
<feature type="transmembrane region" description="Helical" evidence="6">
    <location>
        <begin position="175"/>
        <end position="192"/>
    </location>
</feature>
<dbReference type="PANTHER" id="PTHR33406:SF13">
    <property type="entry name" value="MEMBRANE PROTEIN YDFJ"/>
    <property type="match status" value="1"/>
</dbReference>
<dbReference type="InterPro" id="IPR000731">
    <property type="entry name" value="SSD"/>
</dbReference>
<feature type="transmembrane region" description="Helical" evidence="6">
    <location>
        <begin position="351"/>
        <end position="370"/>
    </location>
</feature>
<dbReference type="Pfam" id="PF03176">
    <property type="entry name" value="MMPL"/>
    <property type="match status" value="2"/>
</dbReference>
<evidence type="ECO:0000256" key="6">
    <source>
        <dbReference type="SAM" id="Phobius"/>
    </source>
</evidence>
<keyword evidence="2" id="KW-1003">Cell membrane</keyword>
<feature type="transmembrane region" description="Helical" evidence="6">
    <location>
        <begin position="651"/>
        <end position="674"/>
    </location>
</feature>
<comment type="subcellular location">
    <subcellularLocation>
        <location evidence="1">Cell membrane</location>
        <topology evidence="1">Multi-pass membrane protein</topology>
    </subcellularLocation>
</comment>
<dbReference type="SUPFAM" id="SSF82866">
    <property type="entry name" value="Multidrug efflux transporter AcrB transmembrane domain"/>
    <property type="match status" value="2"/>
</dbReference>
<evidence type="ECO:0000256" key="1">
    <source>
        <dbReference type="ARBA" id="ARBA00004651"/>
    </source>
</evidence>
<proteinExistence type="predicted"/>
<dbReference type="Proteomes" id="UP001197795">
    <property type="component" value="Unassembled WGS sequence"/>
</dbReference>
<dbReference type="AlphaFoldDB" id="A0AAE3A2H1"/>
<feature type="domain" description="SSD" evidence="7">
    <location>
        <begin position="544"/>
        <end position="673"/>
    </location>
</feature>
<dbReference type="GO" id="GO:0005886">
    <property type="term" value="C:plasma membrane"/>
    <property type="evidence" value="ECO:0007669"/>
    <property type="project" value="UniProtKB-SubCell"/>
</dbReference>